<sequence length="158" mass="17377">MCAKRAIGIGGEDVKSWEQLSLADGRLYVGDTKPQREARTEETVMQVTVRSNVALSDALATHIENKLGLALNRFRERIGAVTVRFIDVNGPRGGVDKRCRVMVEIPGHKSVVVEAIDADGYVAITRAASRLDEQVSRAIARLREHPRASTHSPRRHAA</sequence>
<evidence type="ECO:0000313" key="1">
    <source>
        <dbReference type="EMBL" id="AKU99591.1"/>
    </source>
</evidence>
<dbReference type="STRING" id="1391654.AKJ09_06255"/>
<evidence type="ECO:0000313" key="2">
    <source>
        <dbReference type="Proteomes" id="UP000064967"/>
    </source>
</evidence>
<dbReference type="Pfam" id="PF02482">
    <property type="entry name" value="Ribosomal_S30AE"/>
    <property type="match status" value="1"/>
</dbReference>
<organism evidence="1 2">
    <name type="scientific">Labilithrix luteola</name>
    <dbReference type="NCBI Taxonomy" id="1391654"/>
    <lineage>
        <taxon>Bacteria</taxon>
        <taxon>Pseudomonadati</taxon>
        <taxon>Myxococcota</taxon>
        <taxon>Polyangia</taxon>
        <taxon>Polyangiales</taxon>
        <taxon>Labilitrichaceae</taxon>
        <taxon>Labilithrix</taxon>
    </lineage>
</organism>
<dbReference type="InterPro" id="IPR003489">
    <property type="entry name" value="RHF/RaiA"/>
</dbReference>
<dbReference type="Gene3D" id="3.30.160.100">
    <property type="entry name" value="Ribosome hibernation promotion factor-like"/>
    <property type="match status" value="1"/>
</dbReference>
<accession>A0A0K1Q1R5</accession>
<dbReference type="AlphaFoldDB" id="A0A0K1Q1R5"/>
<proteinExistence type="predicted"/>
<dbReference type="OrthoDB" id="5297384at2"/>
<keyword evidence="2" id="KW-1185">Reference proteome</keyword>
<dbReference type="KEGG" id="llu:AKJ09_06255"/>
<dbReference type="PATRIC" id="fig|1391654.3.peg.6340"/>
<gene>
    <name evidence="1" type="ORF">AKJ09_06255</name>
</gene>
<dbReference type="SUPFAM" id="SSF69754">
    <property type="entry name" value="Ribosome binding protein Y (YfiA homologue)"/>
    <property type="match status" value="1"/>
</dbReference>
<dbReference type="EMBL" id="CP012333">
    <property type="protein sequence ID" value="AKU99591.1"/>
    <property type="molecule type" value="Genomic_DNA"/>
</dbReference>
<reference evidence="1 2" key="1">
    <citation type="submission" date="2015-08" db="EMBL/GenBank/DDBJ databases">
        <authorList>
            <person name="Babu N.S."/>
            <person name="Beckwith C.J."/>
            <person name="Beseler K.G."/>
            <person name="Brison A."/>
            <person name="Carone J.V."/>
            <person name="Caskin T.P."/>
            <person name="Diamond M."/>
            <person name="Durham M.E."/>
            <person name="Foxe J.M."/>
            <person name="Go M."/>
            <person name="Henderson B.A."/>
            <person name="Jones I.B."/>
            <person name="McGettigan J.A."/>
            <person name="Micheletti S.J."/>
            <person name="Nasrallah M.E."/>
            <person name="Ortiz D."/>
            <person name="Piller C.R."/>
            <person name="Privatt S.R."/>
            <person name="Schneider S.L."/>
            <person name="Sharp S."/>
            <person name="Smith T.C."/>
            <person name="Stanton J.D."/>
            <person name="Ullery H.E."/>
            <person name="Wilson R.J."/>
            <person name="Serrano M.G."/>
            <person name="Buck G."/>
            <person name="Lee V."/>
            <person name="Wang Y."/>
            <person name="Carvalho R."/>
            <person name="Voegtly L."/>
            <person name="Shi R."/>
            <person name="Duckworth R."/>
            <person name="Johnson A."/>
            <person name="Loviza R."/>
            <person name="Walstead R."/>
            <person name="Shah Z."/>
            <person name="Kiflezghi M."/>
            <person name="Wade K."/>
            <person name="Ball S.L."/>
            <person name="Bradley K.W."/>
            <person name="Asai D.J."/>
            <person name="Bowman C.A."/>
            <person name="Russell D.A."/>
            <person name="Pope W.H."/>
            <person name="Jacobs-Sera D."/>
            <person name="Hendrix R.W."/>
            <person name="Hatfull G.F."/>
        </authorList>
    </citation>
    <scope>NUCLEOTIDE SEQUENCE [LARGE SCALE GENOMIC DNA]</scope>
    <source>
        <strain evidence="1 2">DSM 27648</strain>
    </source>
</reference>
<dbReference type="InterPro" id="IPR036567">
    <property type="entry name" value="RHF-like"/>
</dbReference>
<protein>
    <submittedName>
        <fullName evidence="1">Ribosomal subunit interface protein</fullName>
    </submittedName>
</protein>
<name>A0A0K1Q1R5_9BACT</name>
<dbReference type="Proteomes" id="UP000064967">
    <property type="component" value="Chromosome"/>
</dbReference>